<keyword evidence="1" id="KW-0805">Transcription regulation</keyword>
<dbReference type="GO" id="GO:0003677">
    <property type="term" value="F:DNA binding"/>
    <property type="evidence" value="ECO:0007669"/>
    <property type="project" value="UniProtKB-KW"/>
</dbReference>
<evidence type="ECO:0000256" key="1">
    <source>
        <dbReference type="ARBA" id="ARBA00023015"/>
    </source>
</evidence>
<evidence type="ECO:0000256" key="2">
    <source>
        <dbReference type="ARBA" id="ARBA00023026"/>
    </source>
</evidence>
<keyword evidence="2" id="KW-0843">Virulence</keyword>
<sequence length="169" mass="20143">MERLEKLSENYKWIERIASRTNIELLKTKDMLEEVHDRFFQSYDLSNTKFNVLVILYKGCTEEMYMSKIGERMLLSNANITGLIDRLEEQSLVKRVRSKEDRRKIVIKITEKGINSVEKVMEDYIKWSKKLMEVLTVEENNQLIKLLKTLQQGIIEIEKDNVLKIIEER</sequence>
<dbReference type="Pfam" id="PF22381">
    <property type="entry name" value="Staph_reg_Sar_Rot"/>
    <property type="match status" value="1"/>
</dbReference>
<name>A0A1M4XV19_9FIRM</name>
<dbReference type="SUPFAM" id="SSF46785">
    <property type="entry name" value="Winged helix' DNA-binding domain"/>
    <property type="match status" value="1"/>
</dbReference>
<keyword evidence="3" id="KW-0238">DNA-binding</keyword>
<dbReference type="PRINTS" id="PR00598">
    <property type="entry name" value="HTHMARR"/>
</dbReference>
<evidence type="ECO:0000313" key="7">
    <source>
        <dbReference type="EMBL" id="SHE97265.1"/>
    </source>
</evidence>
<dbReference type="InterPro" id="IPR036390">
    <property type="entry name" value="WH_DNA-bd_sf"/>
</dbReference>
<proteinExistence type="predicted"/>
<reference evidence="8" key="1">
    <citation type="submission" date="2016-11" db="EMBL/GenBank/DDBJ databases">
        <authorList>
            <person name="Varghese N."/>
            <person name="Submissions S."/>
        </authorList>
    </citation>
    <scope>NUCLEOTIDE SEQUENCE [LARGE SCALE GENOMIC DNA]</scope>
    <source>
        <strain evidence="8">DSM 18095</strain>
    </source>
</reference>
<dbReference type="SMART" id="SM00347">
    <property type="entry name" value="HTH_MARR"/>
    <property type="match status" value="1"/>
</dbReference>
<keyword evidence="4" id="KW-0804">Transcription</keyword>
<evidence type="ECO:0000313" key="8">
    <source>
        <dbReference type="Proteomes" id="UP000184114"/>
    </source>
</evidence>
<dbReference type="PANTHER" id="PTHR33164:SF43">
    <property type="entry name" value="HTH-TYPE TRANSCRIPTIONAL REPRESSOR YETL"/>
    <property type="match status" value="1"/>
</dbReference>
<evidence type="ECO:0000259" key="6">
    <source>
        <dbReference type="PROSITE" id="PS50995"/>
    </source>
</evidence>
<dbReference type="GO" id="GO:0003700">
    <property type="term" value="F:DNA-binding transcription factor activity"/>
    <property type="evidence" value="ECO:0007669"/>
    <property type="project" value="InterPro"/>
</dbReference>
<keyword evidence="8" id="KW-1185">Reference proteome</keyword>
<evidence type="ECO:0000256" key="4">
    <source>
        <dbReference type="ARBA" id="ARBA00023163"/>
    </source>
</evidence>
<dbReference type="EMBL" id="FQTY01000013">
    <property type="protein sequence ID" value="SHE97265.1"/>
    <property type="molecule type" value="Genomic_DNA"/>
</dbReference>
<protein>
    <recommendedName>
        <fullName evidence="5">HTH-type transcriptional regulator MgrA</fullName>
    </recommendedName>
</protein>
<dbReference type="STRING" id="1123404.SAMN02745784_02400"/>
<feature type="domain" description="HTH marR-type" evidence="6">
    <location>
        <begin position="1"/>
        <end position="152"/>
    </location>
</feature>
<dbReference type="InterPro" id="IPR000835">
    <property type="entry name" value="HTH_MarR-typ"/>
</dbReference>
<dbReference type="InterPro" id="IPR036388">
    <property type="entry name" value="WH-like_DNA-bd_sf"/>
</dbReference>
<dbReference type="GO" id="GO:0006950">
    <property type="term" value="P:response to stress"/>
    <property type="evidence" value="ECO:0007669"/>
    <property type="project" value="TreeGrafter"/>
</dbReference>
<dbReference type="PANTHER" id="PTHR33164">
    <property type="entry name" value="TRANSCRIPTIONAL REGULATOR, MARR FAMILY"/>
    <property type="match status" value="1"/>
</dbReference>
<dbReference type="InterPro" id="IPR055166">
    <property type="entry name" value="Transc_reg_Sar_Rot_HTH"/>
</dbReference>
<dbReference type="Gene3D" id="1.10.10.10">
    <property type="entry name" value="Winged helix-like DNA-binding domain superfamily/Winged helix DNA-binding domain"/>
    <property type="match status" value="1"/>
</dbReference>
<evidence type="ECO:0000256" key="3">
    <source>
        <dbReference type="ARBA" id="ARBA00023125"/>
    </source>
</evidence>
<dbReference type="AlphaFoldDB" id="A0A1M4XV19"/>
<accession>A0A1M4XV19</accession>
<dbReference type="InterPro" id="IPR023187">
    <property type="entry name" value="Tscrpt_reg_MarR-type_CS"/>
</dbReference>
<dbReference type="PROSITE" id="PS01117">
    <property type="entry name" value="HTH_MARR_1"/>
    <property type="match status" value="1"/>
</dbReference>
<dbReference type="InterPro" id="IPR039422">
    <property type="entry name" value="MarR/SlyA-like"/>
</dbReference>
<gene>
    <name evidence="7" type="ORF">SAMN02745784_02400</name>
</gene>
<evidence type="ECO:0000256" key="5">
    <source>
        <dbReference type="ARBA" id="ARBA00040307"/>
    </source>
</evidence>
<dbReference type="PROSITE" id="PS50995">
    <property type="entry name" value="HTH_MARR_2"/>
    <property type="match status" value="1"/>
</dbReference>
<organism evidence="7 8">
    <name type="scientific">Tissierella praeacuta DSM 18095</name>
    <dbReference type="NCBI Taxonomy" id="1123404"/>
    <lineage>
        <taxon>Bacteria</taxon>
        <taxon>Bacillati</taxon>
        <taxon>Bacillota</taxon>
        <taxon>Tissierellia</taxon>
        <taxon>Tissierellales</taxon>
        <taxon>Tissierellaceae</taxon>
        <taxon>Tissierella</taxon>
    </lineage>
</organism>
<dbReference type="Proteomes" id="UP000184114">
    <property type="component" value="Unassembled WGS sequence"/>
</dbReference>
<dbReference type="RefSeq" id="WP_084725419.1">
    <property type="nucleotide sequence ID" value="NZ_FQTY01000013.1"/>
</dbReference>
<dbReference type="GeneID" id="90993878"/>